<keyword evidence="3 9" id="KW-0813">Transport</keyword>
<dbReference type="PROSITE" id="PS51012">
    <property type="entry name" value="ABC_TM2"/>
    <property type="match status" value="1"/>
</dbReference>
<dbReference type="PANTHER" id="PTHR30413:SF8">
    <property type="entry name" value="TRANSPORT PERMEASE PROTEIN"/>
    <property type="match status" value="1"/>
</dbReference>
<feature type="transmembrane region" description="Helical" evidence="9">
    <location>
        <begin position="113"/>
        <end position="135"/>
    </location>
</feature>
<dbReference type="Proteomes" id="UP000018733">
    <property type="component" value="Unassembled WGS sequence"/>
</dbReference>
<feature type="transmembrane region" description="Helical" evidence="9">
    <location>
        <begin position="237"/>
        <end position="255"/>
    </location>
</feature>
<dbReference type="InterPro" id="IPR013525">
    <property type="entry name" value="ABC2_TM"/>
</dbReference>
<feature type="domain" description="ABC transmembrane type-2" evidence="10">
    <location>
        <begin position="33"/>
        <end position="258"/>
    </location>
</feature>
<dbReference type="PRINTS" id="PR00164">
    <property type="entry name" value="ABC2TRNSPORT"/>
</dbReference>
<dbReference type="Pfam" id="PF01061">
    <property type="entry name" value="ABC2_membrane"/>
    <property type="match status" value="1"/>
</dbReference>
<protein>
    <recommendedName>
        <fullName evidence="9">Transport permease protein</fullName>
    </recommendedName>
</protein>
<comment type="subcellular location">
    <subcellularLocation>
        <location evidence="1 9">Cell inner membrane</location>
        <topology evidence="1 9">Multi-pass membrane protein</topology>
    </subcellularLocation>
</comment>
<evidence type="ECO:0000313" key="12">
    <source>
        <dbReference type="Proteomes" id="UP000018733"/>
    </source>
</evidence>
<feature type="transmembrane region" description="Helical" evidence="9">
    <location>
        <begin position="66"/>
        <end position="85"/>
    </location>
</feature>
<keyword evidence="4 9" id="KW-1003">Cell membrane</keyword>
<proteinExistence type="inferred from homology"/>
<evidence type="ECO:0000256" key="3">
    <source>
        <dbReference type="ARBA" id="ARBA00022448"/>
    </source>
</evidence>
<evidence type="ECO:0000256" key="6">
    <source>
        <dbReference type="ARBA" id="ARBA00022692"/>
    </source>
</evidence>
<dbReference type="RefSeq" id="WP_024003917.1">
    <property type="nucleotide sequence ID" value="NZ_KI650979.1"/>
</dbReference>
<dbReference type="AlphaFoldDB" id="V8QYB6"/>
<dbReference type="GO" id="GO:0015920">
    <property type="term" value="P:lipopolysaccharide transport"/>
    <property type="evidence" value="ECO:0007669"/>
    <property type="project" value="TreeGrafter"/>
</dbReference>
<evidence type="ECO:0000256" key="5">
    <source>
        <dbReference type="ARBA" id="ARBA00022519"/>
    </source>
</evidence>
<name>V8QYB6_9BURK</name>
<evidence type="ECO:0000256" key="7">
    <source>
        <dbReference type="ARBA" id="ARBA00022989"/>
    </source>
</evidence>
<keyword evidence="12" id="KW-1185">Reference proteome</keyword>
<dbReference type="InterPro" id="IPR047817">
    <property type="entry name" value="ABC2_TM_bact-type"/>
</dbReference>
<evidence type="ECO:0000256" key="2">
    <source>
        <dbReference type="ARBA" id="ARBA00007783"/>
    </source>
</evidence>
<keyword evidence="6 9" id="KW-0812">Transmembrane</keyword>
<feature type="transmembrane region" description="Helical" evidence="9">
    <location>
        <begin position="147"/>
        <end position="169"/>
    </location>
</feature>
<evidence type="ECO:0000256" key="1">
    <source>
        <dbReference type="ARBA" id="ARBA00004429"/>
    </source>
</evidence>
<keyword evidence="5" id="KW-0997">Cell inner membrane</keyword>
<dbReference type="GO" id="GO:0043190">
    <property type="term" value="C:ATP-binding cassette (ABC) transporter complex"/>
    <property type="evidence" value="ECO:0007669"/>
    <property type="project" value="InterPro"/>
</dbReference>
<gene>
    <name evidence="11" type="ORF">W822_04265</name>
</gene>
<dbReference type="GO" id="GO:0140359">
    <property type="term" value="F:ABC-type transporter activity"/>
    <property type="evidence" value="ECO:0007669"/>
    <property type="project" value="InterPro"/>
</dbReference>
<reference evidence="11 12" key="1">
    <citation type="journal article" date="2014" name="Genome Announc.">
        <title>Draft Genome Sequence of Advenella kashmirensis Strain W13003, a Polycyclic Aromatic Hydrocarbon-Degrading Bacterium.</title>
        <authorList>
            <person name="Wang X."/>
            <person name="Jin D."/>
            <person name="Zhou L."/>
            <person name="Wu L."/>
            <person name="An W."/>
            <person name="Zhao L."/>
        </authorList>
    </citation>
    <scope>NUCLEOTIDE SEQUENCE [LARGE SCALE GENOMIC DNA]</scope>
    <source>
        <strain evidence="11 12">W13003</strain>
    </source>
</reference>
<feature type="transmembrane region" description="Helical" evidence="9">
    <location>
        <begin position="181"/>
        <end position="199"/>
    </location>
</feature>
<dbReference type="EMBL" id="AYXT01000001">
    <property type="protein sequence ID" value="ETF04373.1"/>
    <property type="molecule type" value="Genomic_DNA"/>
</dbReference>
<sequence length="263" mass="30583">MTLEKRSSFAITKAVIFALILREMRSRFGRKRFGVFWVFFEPAVQIAFIMMIFSFRNVTVRNGIEFPPFLVSGMIPFFLMRNMALQSMSAVDANRALFAYKQIKPLDPMIARAIIETIISAVVFCIFLFILGFFFDYEITMVDPIKWLAVLFIGLFFSFSLGLILCMVVDVVPELKTVIRIIFLPVYLLSGVLYPIWIMPNEVMNWLLWNPYLHIVDELRLAMFPHYPVHYGVNLEYPIKVAVMTSLLAFGLYRIRRTKLVAI</sequence>
<dbReference type="PANTHER" id="PTHR30413">
    <property type="entry name" value="INNER MEMBRANE TRANSPORT PERMEASE"/>
    <property type="match status" value="1"/>
</dbReference>
<dbReference type="OrthoDB" id="9814458at2"/>
<evidence type="ECO:0000256" key="9">
    <source>
        <dbReference type="RuleBase" id="RU361157"/>
    </source>
</evidence>
<comment type="similarity">
    <text evidence="2 9">Belongs to the ABC-2 integral membrane protein family.</text>
</comment>
<keyword evidence="7 9" id="KW-1133">Transmembrane helix</keyword>
<keyword evidence="8 9" id="KW-0472">Membrane</keyword>
<dbReference type="eggNOG" id="COG1682">
    <property type="taxonomic scope" value="Bacteria"/>
</dbReference>
<comment type="caution">
    <text evidence="11">The sequence shown here is derived from an EMBL/GenBank/DDBJ whole genome shotgun (WGS) entry which is preliminary data.</text>
</comment>
<feature type="transmembrane region" description="Helical" evidence="9">
    <location>
        <begin position="33"/>
        <end position="54"/>
    </location>
</feature>
<dbReference type="HOGENOM" id="CLU_060703_5_1_4"/>
<evidence type="ECO:0000259" key="10">
    <source>
        <dbReference type="PROSITE" id="PS51012"/>
    </source>
</evidence>
<dbReference type="InterPro" id="IPR000412">
    <property type="entry name" value="ABC_2_transport"/>
</dbReference>
<dbReference type="STRING" id="1424334.W822_04265"/>
<evidence type="ECO:0000256" key="8">
    <source>
        <dbReference type="ARBA" id="ARBA00023136"/>
    </source>
</evidence>
<evidence type="ECO:0000256" key="4">
    <source>
        <dbReference type="ARBA" id="ARBA00022475"/>
    </source>
</evidence>
<organism evidence="11 12">
    <name type="scientific">Advenella kashmirensis W13003</name>
    <dbReference type="NCBI Taxonomy" id="1424334"/>
    <lineage>
        <taxon>Bacteria</taxon>
        <taxon>Pseudomonadati</taxon>
        <taxon>Pseudomonadota</taxon>
        <taxon>Betaproteobacteria</taxon>
        <taxon>Burkholderiales</taxon>
        <taxon>Alcaligenaceae</taxon>
    </lineage>
</organism>
<accession>V8QYB6</accession>
<evidence type="ECO:0000313" key="11">
    <source>
        <dbReference type="EMBL" id="ETF04373.1"/>
    </source>
</evidence>